<name>A0A835AZY1_9POAL</name>
<dbReference type="AlphaFoldDB" id="A0A835AZY1"/>
<protein>
    <submittedName>
        <fullName evidence="2">Uncharacterized protein</fullName>
    </submittedName>
</protein>
<evidence type="ECO:0000313" key="3">
    <source>
        <dbReference type="Proteomes" id="UP000636709"/>
    </source>
</evidence>
<accession>A0A835AZY1</accession>
<keyword evidence="3" id="KW-1185">Reference proteome</keyword>
<organism evidence="2 3">
    <name type="scientific">Digitaria exilis</name>
    <dbReference type="NCBI Taxonomy" id="1010633"/>
    <lineage>
        <taxon>Eukaryota</taxon>
        <taxon>Viridiplantae</taxon>
        <taxon>Streptophyta</taxon>
        <taxon>Embryophyta</taxon>
        <taxon>Tracheophyta</taxon>
        <taxon>Spermatophyta</taxon>
        <taxon>Magnoliopsida</taxon>
        <taxon>Liliopsida</taxon>
        <taxon>Poales</taxon>
        <taxon>Poaceae</taxon>
        <taxon>PACMAD clade</taxon>
        <taxon>Panicoideae</taxon>
        <taxon>Panicodae</taxon>
        <taxon>Paniceae</taxon>
        <taxon>Anthephorinae</taxon>
        <taxon>Digitaria</taxon>
    </lineage>
</organism>
<evidence type="ECO:0000256" key="1">
    <source>
        <dbReference type="SAM" id="MobiDB-lite"/>
    </source>
</evidence>
<proteinExistence type="predicted"/>
<feature type="region of interest" description="Disordered" evidence="1">
    <location>
        <begin position="90"/>
        <end position="123"/>
    </location>
</feature>
<dbReference type="Proteomes" id="UP000636709">
    <property type="component" value="Unassembled WGS sequence"/>
</dbReference>
<evidence type="ECO:0000313" key="2">
    <source>
        <dbReference type="EMBL" id="KAF8681705.1"/>
    </source>
</evidence>
<gene>
    <name evidence="2" type="ORF">HU200_045136</name>
</gene>
<comment type="caution">
    <text evidence="2">The sequence shown here is derived from an EMBL/GenBank/DDBJ whole genome shotgun (WGS) entry which is preliminary data.</text>
</comment>
<sequence length="204" mass="22135">MHPAKRYGLHAAGNGHRFVAVLADAPEGDDRGLPWHAACCVRDSISEALYLKHIVVAAVVSRSMPTTTLVDEHGSEAVGLANMPMVATASLSGRKRQRDAGDARSSWRSLKTQPVERRPSLTPPPVEHAVVVELLLPFPQRLVDVCRYFLDASATAPTAAAASLIRTVMGALRSGLMEAMMHERERPLAWLEEVAKPGDLRTDC</sequence>
<reference evidence="2" key="1">
    <citation type="submission" date="2020-07" db="EMBL/GenBank/DDBJ databases">
        <title>Genome sequence and genetic diversity analysis of an under-domesticated orphan crop, white fonio (Digitaria exilis).</title>
        <authorList>
            <person name="Bennetzen J.L."/>
            <person name="Chen S."/>
            <person name="Ma X."/>
            <person name="Wang X."/>
            <person name="Yssel A.E.J."/>
            <person name="Chaluvadi S.R."/>
            <person name="Johnson M."/>
            <person name="Gangashetty P."/>
            <person name="Hamidou F."/>
            <person name="Sanogo M.D."/>
            <person name="Zwaenepoel A."/>
            <person name="Wallace J."/>
            <person name="Van De Peer Y."/>
            <person name="Van Deynze A."/>
        </authorList>
    </citation>
    <scope>NUCLEOTIDE SEQUENCE</scope>
    <source>
        <tissue evidence="2">Leaves</tissue>
    </source>
</reference>
<dbReference type="EMBL" id="JACEFO010002109">
    <property type="protein sequence ID" value="KAF8681705.1"/>
    <property type="molecule type" value="Genomic_DNA"/>
</dbReference>